<protein>
    <submittedName>
        <fullName evidence="9">Two component transcriptional regulator, LuxR family</fullName>
    </submittedName>
</protein>
<dbReference type="SUPFAM" id="SSF46894">
    <property type="entry name" value="C-terminal effector domain of the bipartite response regulators"/>
    <property type="match status" value="1"/>
</dbReference>
<evidence type="ECO:0000313" key="10">
    <source>
        <dbReference type="Proteomes" id="UP000242415"/>
    </source>
</evidence>
<keyword evidence="3" id="KW-0238">DNA-binding</keyword>
<feature type="domain" description="Response regulatory" evidence="8">
    <location>
        <begin position="24"/>
        <end position="140"/>
    </location>
</feature>
<evidence type="ECO:0000256" key="5">
    <source>
        <dbReference type="PROSITE-ProRule" id="PRU00169"/>
    </source>
</evidence>
<dbReference type="OrthoDB" id="2878275at2"/>
<dbReference type="STRING" id="405436.SAMN05444365_104182"/>
<evidence type="ECO:0000259" key="7">
    <source>
        <dbReference type="PROSITE" id="PS50043"/>
    </source>
</evidence>
<sequence>MGVDDLSADLSGTRRSGPGSDGVSMLLADDHALFAEALQLRLSREPDLRPVAVAYTVAQARARLVRDRPDVVVLDMAFGDGGALPLVEHVREVSPRSGVVLLTEVTAVDAVVAALRCGARGWLPKTVGSAELVRAIRGVHRGEAWLPPELLGRVLPELLGGGPGTDPLAVLTAREREVLQCMVDGLDRPRIARQLRVSTNTVRSHTQNILAKLGVHSTLESVALALRHGVRGTRR</sequence>
<evidence type="ECO:0000259" key="8">
    <source>
        <dbReference type="PROSITE" id="PS50110"/>
    </source>
</evidence>
<dbReference type="InterPro" id="IPR000792">
    <property type="entry name" value="Tscrpt_reg_LuxR_C"/>
</dbReference>
<dbReference type="CDD" id="cd06170">
    <property type="entry name" value="LuxR_C_like"/>
    <property type="match status" value="1"/>
</dbReference>
<dbReference type="Pfam" id="PF00072">
    <property type="entry name" value="Response_reg"/>
    <property type="match status" value="1"/>
</dbReference>
<dbReference type="PANTHER" id="PTHR44688">
    <property type="entry name" value="DNA-BINDING TRANSCRIPTIONAL ACTIVATOR DEVR_DOSR"/>
    <property type="match status" value="1"/>
</dbReference>
<gene>
    <name evidence="9" type="ORF">SAMN05444365_104182</name>
</gene>
<dbReference type="InterPro" id="IPR011006">
    <property type="entry name" value="CheY-like_superfamily"/>
</dbReference>
<dbReference type="SMART" id="SM00421">
    <property type="entry name" value="HTH_LUXR"/>
    <property type="match status" value="1"/>
</dbReference>
<dbReference type="PROSITE" id="PS50110">
    <property type="entry name" value="RESPONSE_REGULATORY"/>
    <property type="match status" value="1"/>
</dbReference>
<keyword evidence="2" id="KW-0805">Transcription regulation</keyword>
<dbReference type="GO" id="GO:0006355">
    <property type="term" value="P:regulation of DNA-templated transcription"/>
    <property type="evidence" value="ECO:0007669"/>
    <property type="project" value="InterPro"/>
</dbReference>
<dbReference type="AlphaFoldDB" id="A0A1H3NV82"/>
<evidence type="ECO:0000256" key="4">
    <source>
        <dbReference type="ARBA" id="ARBA00023163"/>
    </source>
</evidence>
<keyword evidence="4" id="KW-0804">Transcription</keyword>
<dbReference type="EMBL" id="FNPH01000004">
    <property type="protein sequence ID" value="SDY92817.1"/>
    <property type="molecule type" value="Genomic_DNA"/>
</dbReference>
<keyword evidence="10" id="KW-1185">Reference proteome</keyword>
<dbReference type="Gene3D" id="3.40.50.2300">
    <property type="match status" value="1"/>
</dbReference>
<organism evidence="9 10">
    <name type="scientific">Micromonospora pattaloongensis</name>
    <dbReference type="NCBI Taxonomy" id="405436"/>
    <lineage>
        <taxon>Bacteria</taxon>
        <taxon>Bacillati</taxon>
        <taxon>Actinomycetota</taxon>
        <taxon>Actinomycetes</taxon>
        <taxon>Micromonosporales</taxon>
        <taxon>Micromonosporaceae</taxon>
        <taxon>Micromonospora</taxon>
    </lineage>
</organism>
<dbReference type="InterPro" id="IPR058245">
    <property type="entry name" value="NreC/VraR/RcsB-like_REC"/>
</dbReference>
<evidence type="ECO:0000256" key="2">
    <source>
        <dbReference type="ARBA" id="ARBA00023015"/>
    </source>
</evidence>
<dbReference type="GO" id="GO:0003677">
    <property type="term" value="F:DNA binding"/>
    <property type="evidence" value="ECO:0007669"/>
    <property type="project" value="UniProtKB-KW"/>
</dbReference>
<dbReference type="SMART" id="SM00448">
    <property type="entry name" value="REC"/>
    <property type="match status" value="1"/>
</dbReference>
<dbReference type="PROSITE" id="PS50043">
    <property type="entry name" value="HTH_LUXR_2"/>
    <property type="match status" value="1"/>
</dbReference>
<feature type="modified residue" description="4-aspartylphosphate" evidence="5">
    <location>
        <position position="75"/>
    </location>
</feature>
<feature type="region of interest" description="Disordered" evidence="6">
    <location>
        <begin position="1"/>
        <end position="21"/>
    </location>
</feature>
<evidence type="ECO:0000313" key="9">
    <source>
        <dbReference type="EMBL" id="SDY92817.1"/>
    </source>
</evidence>
<keyword evidence="1 5" id="KW-0597">Phosphoprotein</keyword>
<dbReference type="SUPFAM" id="SSF52172">
    <property type="entry name" value="CheY-like"/>
    <property type="match status" value="1"/>
</dbReference>
<reference evidence="10" key="1">
    <citation type="submission" date="2016-10" db="EMBL/GenBank/DDBJ databases">
        <authorList>
            <person name="Varghese N."/>
            <person name="Submissions S."/>
        </authorList>
    </citation>
    <scope>NUCLEOTIDE SEQUENCE [LARGE SCALE GENOMIC DNA]</scope>
    <source>
        <strain evidence="10">DSM 45245</strain>
    </source>
</reference>
<dbReference type="Pfam" id="PF00196">
    <property type="entry name" value="GerE"/>
    <property type="match status" value="1"/>
</dbReference>
<accession>A0A1H3NV82</accession>
<dbReference type="InterPro" id="IPR001789">
    <property type="entry name" value="Sig_transdc_resp-reg_receiver"/>
</dbReference>
<dbReference type="PANTHER" id="PTHR44688:SF16">
    <property type="entry name" value="DNA-BINDING TRANSCRIPTIONAL ACTIVATOR DEVR_DOSR"/>
    <property type="match status" value="1"/>
</dbReference>
<feature type="domain" description="HTH luxR-type" evidence="7">
    <location>
        <begin position="164"/>
        <end position="229"/>
    </location>
</feature>
<name>A0A1H3NV82_9ACTN</name>
<evidence type="ECO:0000256" key="6">
    <source>
        <dbReference type="SAM" id="MobiDB-lite"/>
    </source>
</evidence>
<evidence type="ECO:0000256" key="3">
    <source>
        <dbReference type="ARBA" id="ARBA00023125"/>
    </source>
</evidence>
<evidence type="ECO:0000256" key="1">
    <source>
        <dbReference type="ARBA" id="ARBA00022553"/>
    </source>
</evidence>
<dbReference type="PRINTS" id="PR00038">
    <property type="entry name" value="HTHLUXR"/>
</dbReference>
<dbReference type="CDD" id="cd17535">
    <property type="entry name" value="REC_NarL-like"/>
    <property type="match status" value="1"/>
</dbReference>
<dbReference type="GO" id="GO:0000160">
    <property type="term" value="P:phosphorelay signal transduction system"/>
    <property type="evidence" value="ECO:0007669"/>
    <property type="project" value="InterPro"/>
</dbReference>
<dbReference type="Proteomes" id="UP000242415">
    <property type="component" value="Unassembled WGS sequence"/>
</dbReference>
<proteinExistence type="predicted"/>
<dbReference type="InterPro" id="IPR016032">
    <property type="entry name" value="Sig_transdc_resp-reg_C-effctor"/>
</dbReference>